<comment type="caution">
    <text evidence="4">Lacks conserved residue(s) required for the propagation of feature annotation.</text>
</comment>
<dbReference type="Pfam" id="PF03036">
    <property type="entry name" value="Perilipin"/>
    <property type="match status" value="1"/>
</dbReference>
<dbReference type="Gene3D" id="3.40.390.10">
    <property type="entry name" value="Collagenase (Catalytic Domain)"/>
    <property type="match status" value="1"/>
</dbReference>
<dbReference type="InterPro" id="IPR004279">
    <property type="entry name" value="Perilipin"/>
</dbReference>
<evidence type="ECO:0000256" key="4">
    <source>
        <dbReference type="PROSITE-ProRule" id="PRU01211"/>
    </source>
</evidence>
<evidence type="ECO:0000256" key="3">
    <source>
        <dbReference type="ARBA" id="ARBA00022677"/>
    </source>
</evidence>
<dbReference type="GO" id="GO:0006508">
    <property type="term" value="P:proteolysis"/>
    <property type="evidence" value="ECO:0007669"/>
    <property type="project" value="InterPro"/>
</dbReference>
<evidence type="ECO:0000259" key="5">
    <source>
        <dbReference type="PROSITE" id="PS51864"/>
    </source>
</evidence>
<dbReference type="GO" id="GO:0005811">
    <property type="term" value="C:lipid droplet"/>
    <property type="evidence" value="ECO:0007669"/>
    <property type="project" value="UniProtKB-SubCell"/>
</dbReference>
<reference evidence="6" key="1">
    <citation type="submission" date="2021-02" db="EMBL/GenBank/DDBJ databases">
        <authorList>
            <person name="Nowell W R."/>
        </authorList>
    </citation>
    <scope>NUCLEOTIDE SEQUENCE</scope>
</reference>
<dbReference type="PANTHER" id="PTHR10127">
    <property type="entry name" value="DISCOIDIN, CUB, EGF, LAMININ , AND ZINC METALLOPROTEASE DOMAIN CONTAINING"/>
    <property type="match status" value="1"/>
</dbReference>
<gene>
    <name evidence="6" type="ORF">IZO911_LOCUS22934</name>
</gene>
<dbReference type="InterPro" id="IPR006026">
    <property type="entry name" value="Peptidase_Metallo"/>
</dbReference>
<comment type="caution">
    <text evidence="6">The sequence shown here is derived from an EMBL/GenBank/DDBJ whole genome shotgun (WGS) entry which is preliminary data.</text>
</comment>
<keyword evidence="4" id="KW-1015">Disulfide bond</keyword>
<name>A0A814NWE7_9BILA</name>
<dbReference type="PROSITE" id="PS51864">
    <property type="entry name" value="ASTACIN"/>
    <property type="match status" value="1"/>
</dbReference>
<proteinExistence type="inferred from homology"/>
<comment type="similarity">
    <text evidence="2">Belongs to the perilipin family.</text>
</comment>
<dbReference type="AlphaFoldDB" id="A0A814NWE7"/>
<keyword evidence="3" id="KW-0551">Lipid droplet</keyword>
<feature type="disulfide bond" evidence="4">
    <location>
        <begin position="276"/>
        <end position="298"/>
    </location>
</feature>
<dbReference type="InterPro" id="IPR001506">
    <property type="entry name" value="Peptidase_M12A"/>
</dbReference>
<evidence type="ECO:0000313" key="7">
    <source>
        <dbReference type="Proteomes" id="UP000663860"/>
    </source>
</evidence>
<dbReference type="SUPFAM" id="SSF55486">
    <property type="entry name" value="Metalloproteases ('zincins'), catalytic domain"/>
    <property type="match status" value="1"/>
</dbReference>
<dbReference type="Pfam" id="PF01400">
    <property type="entry name" value="Astacin"/>
    <property type="match status" value="1"/>
</dbReference>
<comment type="subcellular location">
    <subcellularLocation>
        <location evidence="1">Lipid droplet</location>
    </subcellularLocation>
</comment>
<protein>
    <recommendedName>
        <fullName evidence="5">Peptidase M12A domain-containing protein</fullName>
    </recommendedName>
</protein>
<dbReference type="SMART" id="SM00235">
    <property type="entry name" value="ZnMc"/>
    <property type="match status" value="1"/>
</dbReference>
<dbReference type="Proteomes" id="UP000663860">
    <property type="component" value="Unassembled WGS sequence"/>
</dbReference>
<evidence type="ECO:0000256" key="1">
    <source>
        <dbReference type="ARBA" id="ARBA00004502"/>
    </source>
</evidence>
<organism evidence="6 7">
    <name type="scientific">Adineta steineri</name>
    <dbReference type="NCBI Taxonomy" id="433720"/>
    <lineage>
        <taxon>Eukaryota</taxon>
        <taxon>Metazoa</taxon>
        <taxon>Spiralia</taxon>
        <taxon>Gnathifera</taxon>
        <taxon>Rotifera</taxon>
        <taxon>Eurotatoria</taxon>
        <taxon>Bdelloidea</taxon>
        <taxon>Adinetida</taxon>
        <taxon>Adinetidae</taxon>
        <taxon>Adineta</taxon>
    </lineage>
</organism>
<accession>A0A814NWE7</accession>
<feature type="domain" description="Peptidase M12A" evidence="5">
    <location>
        <begin position="210"/>
        <end position="366"/>
    </location>
</feature>
<dbReference type="PANTHER" id="PTHR10127:SF850">
    <property type="entry name" value="METALLOENDOPEPTIDASE"/>
    <property type="match status" value="1"/>
</dbReference>
<dbReference type="InterPro" id="IPR024079">
    <property type="entry name" value="MetalloPept_cat_dom_sf"/>
</dbReference>
<evidence type="ECO:0000313" key="6">
    <source>
        <dbReference type="EMBL" id="CAF1098988.1"/>
    </source>
</evidence>
<dbReference type="GO" id="GO:0004222">
    <property type="term" value="F:metalloendopeptidase activity"/>
    <property type="evidence" value="ECO:0007669"/>
    <property type="project" value="InterPro"/>
</dbReference>
<sequence length="366" mass="41661">MFGIQTLACLHDIPVVRSSTNKLQDVYVQAKKKSALIRLPCMLAETVADKSLKIAVSVANPIMKPLRGPVRVIDDFTVEKIRQIEAKYPVINTSTKDVMNTLNEKTEPVRNVMNTVKDTTTSTIQHGKETVSNVKNATVNKATNVADSVYTFCETHVPGKTVPVPRRDFGQRTTLLWERIKSIISYQADYMYQSIEFLVTWRSLEDTNIEEIGKQNSSARWPSGIVPYEISTDYADIRRLERMVSLDSNSASFCVRFRHKTNDDEYFISIKNGSQCSSYVGRVYRGGQSVTLQMKSYCVDPLDFWHEQLRPGRDDYVTINFDNVQQGREHNFNKYLSDVKDTLGLPYDYNSKNGLATIITKVLMYG</sequence>
<dbReference type="GO" id="GO:0008270">
    <property type="term" value="F:zinc ion binding"/>
    <property type="evidence" value="ECO:0007669"/>
    <property type="project" value="InterPro"/>
</dbReference>
<evidence type="ECO:0000256" key="2">
    <source>
        <dbReference type="ARBA" id="ARBA00006311"/>
    </source>
</evidence>
<dbReference type="EMBL" id="CAJNOE010000260">
    <property type="protein sequence ID" value="CAF1098988.1"/>
    <property type="molecule type" value="Genomic_DNA"/>
</dbReference>